<dbReference type="Proteomes" id="UP000641514">
    <property type="component" value="Unassembled WGS sequence"/>
</dbReference>
<gene>
    <name evidence="1" type="ORF">GCM10011410_14630</name>
</gene>
<accession>A0A916U8E1</accession>
<dbReference type="EMBL" id="BMJH01000001">
    <property type="protein sequence ID" value="GGC63272.1"/>
    <property type="molecule type" value="Genomic_DNA"/>
</dbReference>
<protein>
    <submittedName>
        <fullName evidence="1">Anti-sigma regulatory factor</fullName>
    </submittedName>
</protein>
<evidence type="ECO:0000313" key="1">
    <source>
        <dbReference type="EMBL" id="GGC63272.1"/>
    </source>
</evidence>
<proteinExistence type="predicted"/>
<sequence>MDSATIDSEPRRIELRIPASPEFLQLGRLMGVALASHTNFTVDDMEDIRLAVDEACTQLINISTANGQLDCTFDISDKAISVGITGNPEPGKSISPVGIGWHVLSSVVNNVDLATTNGRAGGTATISFVKRCSAA</sequence>
<dbReference type="Gene3D" id="3.30.565.10">
    <property type="entry name" value="Histidine kinase-like ATPase, C-terminal domain"/>
    <property type="match status" value="1"/>
</dbReference>
<dbReference type="AlphaFoldDB" id="A0A916U8E1"/>
<dbReference type="RefSeq" id="WP_188672055.1">
    <property type="nucleotide sequence ID" value="NZ_BMJH01000001.1"/>
</dbReference>
<keyword evidence="2" id="KW-1185">Reference proteome</keyword>
<organism evidence="1 2">
    <name type="scientific">Hoyosella rhizosphaerae</name>
    <dbReference type="NCBI Taxonomy" id="1755582"/>
    <lineage>
        <taxon>Bacteria</taxon>
        <taxon>Bacillati</taxon>
        <taxon>Actinomycetota</taxon>
        <taxon>Actinomycetes</taxon>
        <taxon>Mycobacteriales</taxon>
        <taxon>Hoyosellaceae</taxon>
        <taxon>Hoyosella</taxon>
    </lineage>
</organism>
<evidence type="ECO:0000313" key="2">
    <source>
        <dbReference type="Proteomes" id="UP000641514"/>
    </source>
</evidence>
<comment type="caution">
    <text evidence="1">The sequence shown here is derived from an EMBL/GenBank/DDBJ whole genome shotgun (WGS) entry which is preliminary data.</text>
</comment>
<reference evidence="1" key="1">
    <citation type="journal article" date="2014" name="Int. J. Syst. Evol. Microbiol.">
        <title>Complete genome sequence of Corynebacterium casei LMG S-19264T (=DSM 44701T), isolated from a smear-ripened cheese.</title>
        <authorList>
            <consortium name="US DOE Joint Genome Institute (JGI-PGF)"/>
            <person name="Walter F."/>
            <person name="Albersmeier A."/>
            <person name="Kalinowski J."/>
            <person name="Ruckert C."/>
        </authorList>
    </citation>
    <scope>NUCLEOTIDE SEQUENCE</scope>
    <source>
        <strain evidence="1">CGMCC 1.15478</strain>
    </source>
</reference>
<dbReference type="InterPro" id="IPR036890">
    <property type="entry name" value="HATPase_C_sf"/>
</dbReference>
<reference evidence="1" key="2">
    <citation type="submission" date="2020-09" db="EMBL/GenBank/DDBJ databases">
        <authorList>
            <person name="Sun Q."/>
            <person name="Zhou Y."/>
        </authorList>
    </citation>
    <scope>NUCLEOTIDE SEQUENCE</scope>
    <source>
        <strain evidence="1">CGMCC 1.15478</strain>
    </source>
</reference>
<name>A0A916U8E1_9ACTN</name>